<dbReference type="Proteomes" id="UP000321721">
    <property type="component" value="Unassembled WGS sequence"/>
</dbReference>
<dbReference type="EMBL" id="VOOS01000001">
    <property type="protein sequence ID" value="TXB66607.1"/>
    <property type="molecule type" value="Genomic_DNA"/>
</dbReference>
<protein>
    <submittedName>
        <fullName evidence="1">Uncharacterized protein</fullName>
    </submittedName>
</protein>
<sequence length="292" mass="33103">MSYLKLLCLKSTLISLCLIFTSFNVVFYDSNPHPISIEQAVRNNLVNCNISSNGGHEGSCINMNLENKSLHDLTVKIESGRNLLSNDTNKQDILIVNEEIFVLKKGVQKGKDLFGFCSQSNKGSPSLNETYSVGDMKDKKTVQLTNYLSKNNYPLSAMQNAIWVMTNNRRVEGIFHENRDSIQSLMDYVSDLTYQFTPWYSIQYFNDDSNLVSDNAKQIWGEFEGRLLKDTKVKVVVFDMLNIAQLRKEIIINEEANTHPISVDVSSLPKGRYHIGFYVVGGGRVDEKVFSI</sequence>
<dbReference type="OrthoDB" id="1466905at2"/>
<accession>A0A5C6RWZ2</accession>
<keyword evidence="2" id="KW-1185">Reference proteome</keyword>
<evidence type="ECO:0000313" key="2">
    <source>
        <dbReference type="Proteomes" id="UP000321721"/>
    </source>
</evidence>
<dbReference type="RefSeq" id="WP_147097395.1">
    <property type="nucleotide sequence ID" value="NZ_VOOS01000001.1"/>
</dbReference>
<reference evidence="1 2" key="1">
    <citation type="submission" date="2019-08" db="EMBL/GenBank/DDBJ databases">
        <title>Genome of Vicingus serpentipes NCIMB 15042.</title>
        <authorList>
            <person name="Bowman J.P."/>
        </authorList>
    </citation>
    <scope>NUCLEOTIDE SEQUENCE [LARGE SCALE GENOMIC DNA]</scope>
    <source>
        <strain evidence="1 2">NCIMB 15042</strain>
    </source>
</reference>
<evidence type="ECO:0000313" key="1">
    <source>
        <dbReference type="EMBL" id="TXB66607.1"/>
    </source>
</evidence>
<proteinExistence type="predicted"/>
<comment type="caution">
    <text evidence="1">The sequence shown here is derived from an EMBL/GenBank/DDBJ whole genome shotgun (WGS) entry which is preliminary data.</text>
</comment>
<gene>
    <name evidence="1" type="ORF">FRY74_00020</name>
</gene>
<organism evidence="1 2">
    <name type="scientific">Vicingus serpentipes</name>
    <dbReference type="NCBI Taxonomy" id="1926625"/>
    <lineage>
        <taxon>Bacteria</taxon>
        <taxon>Pseudomonadati</taxon>
        <taxon>Bacteroidota</taxon>
        <taxon>Flavobacteriia</taxon>
        <taxon>Flavobacteriales</taxon>
        <taxon>Vicingaceae</taxon>
        <taxon>Vicingus</taxon>
    </lineage>
</organism>
<dbReference type="AlphaFoldDB" id="A0A5C6RWZ2"/>
<name>A0A5C6RWZ2_9FLAO</name>